<accession>A0A1H1RBS3</accession>
<evidence type="ECO:0000313" key="2">
    <source>
        <dbReference type="EMBL" id="SDS33172.1"/>
    </source>
</evidence>
<protein>
    <submittedName>
        <fullName evidence="2">Uncharacterized protein</fullName>
    </submittedName>
</protein>
<dbReference type="STRING" id="630515.SAMN04489812_1589"/>
<dbReference type="Proteomes" id="UP000199103">
    <property type="component" value="Chromosome I"/>
</dbReference>
<gene>
    <name evidence="2" type="ORF">SAMN04489812_1589</name>
</gene>
<sequence length="129" mass="13841">MAQGQDDGAAGPAWHPALIFAITGERTAAGTSQLRPDLAAVGDQLAARTGGLEQLRADVRARRAAGRPWPYPIPDDLRRGLGAAQLLAALAELRRRLLLDEPERAVLSNRAPDADERRLLADVPPHHGH</sequence>
<evidence type="ECO:0000256" key="1">
    <source>
        <dbReference type="SAM" id="MobiDB-lite"/>
    </source>
</evidence>
<dbReference type="AlphaFoldDB" id="A0A1H1RBS3"/>
<name>A0A1H1RBS3_9ACTN</name>
<organism evidence="2 3">
    <name type="scientific">Microlunatus soli</name>
    <dbReference type="NCBI Taxonomy" id="630515"/>
    <lineage>
        <taxon>Bacteria</taxon>
        <taxon>Bacillati</taxon>
        <taxon>Actinomycetota</taxon>
        <taxon>Actinomycetes</taxon>
        <taxon>Propionibacteriales</taxon>
        <taxon>Propionibacteriaceae</taxon>
        <taxon>Microlunatus</taxon>
    </lineage>
</organism>
<dbReference type="EMBL" id="LT629772">
    <property type="protein sequence ID" value="SDS33172.1"/>
    <property type="molecule type" value="Genomic_DNA"/>
</dbReference>
<feature type="region of interest" description="Disordered" evidence="1">
    <location>
        <begin position="108"/>
        <end position="129"/>
    </location>
</feature>
<evidence type="ECO:0000313" key="3">
    <source>
        <dbReference type="Proteomes" id="UP000199103"/>
    </source>
</evidence>
<proteinExistence type="predicted"/>
<dbReference type="RefSeq" id="WP_091522586.1">
    <property type="nucleotide sequence ID" value="NZ_LT629772.1"/>
</dbReference>
<reference evidence="2 3" key="1">
    <citation type="submission" date="2016-10" db="EMBL/GenBank/DDBJ databases">
        <authorList>
            <person name="de Groot N.N."/>
        </authorList>
    </citation>
    <scope>NUCLEOTIDE SEQUENCE [LARGE SCALE GENOMIC DNA]</scope>
    <source>
        <strain evidence="2 3">DSM 21800</strain>
    </source>
</reference>
<keyword evidence="3" id="KW-1185">Reference proteome</keyword>
<dbReference type="OrthoDB" id="3733423at2"/>